<accession>A0A5K7X587</accession>
<gene>
    <name evidence="1" type="ORF">PLANPX_1167</name>
</gene>
<dbReference type="EMBL" id="AP021861">
    <property type="protein sequence ID" value="BBO31555.1"/>
    <property type="molecule type" value="Genomic_DNA"/>
</dbReference>
<dbReference type="Proteomes" id="UP000326837">
    <property type="component" value="Chromosome"/>
</dbReference>
<dbReference type="AlphaFoldDB" id="A0A5K7X587"/>
<sequence>MTSSQAFVSPLSGSQIGYVEQISGVSYLAANPSKSAREAAHRQAVEASLALIFQQDGESMRSLSLVDRQNLYRASLN</sequence>
<name>A0A5K7X587_9BACT</name>
<reference evidence="2" key="1">
    <citation type="submission" date="2019-10" db="EMBL/GenBank/DDBJ databases">
        <title>Lacipirellula parvula gen. nov., sp. nov., representing a lineage of planctomycetes widespread in freshwater anoxic habitats, and description of the family Lacipirellulaceae.</title>
        <authorList>
            <person name="Dedysh S.N."/>
            <person name="Kulichevskaya I.S."/>
            <person name="Beletsky A.V."/>
            <person name="Rakitin A.L."/>
            <person name="Mardanov A.V."/>
            <person name="Ivanova A.A."/>
            <person name="Saltykova V.X."/>
            <person name="Rijpstra W.I.C."/>
            <person name="Sinninghe Damste J.S."/>
            <person name="Ravin N.V."/>
        </authorList>
    </citation>
    <scope>NUCLEOTIDE SEQUENCE [LARGE SCALE GENOMIC DNA]</scope>
    <source>
        <strain evidence="2">PX69</strain>
    </source>
</reference>
<proteinExistence type="predicted"/>
<dbReference type="KEGG" id="lpav:PLANPX_1167"/>
<evidence type="ECO:0000313" key="1">
    <source>
        <dbReference type="EMBL" id="BBO31555.1"/>
    </source>
</evidence>
<organism evidence="1 2">
    <name type="scientific">Lacipirellula parvula</name>
    <dbReference type="NCBI Taxonomy" id="2650471"/>
    <lineage>
        <taxon>Bacteria</taxon>
        <taxon>Pseudomonadati</taxon>
        <taxon>Planctomycetota</taxon>
        <taxon>Planctomycetia</taxon>
        <taxon>Pirellulales</taxon>
        <taxon>Lacipirellulaceae</taxon>
        <taxon>Lacipirellula</taxon>
    </lineage>
</organism>
<keyword evidence="2" id="KW-1185">Reference proteome</keyword>
<evidence type="ECO:0000313" key="2">
    <source>
        <dbReference type="Proteomes" id="UP000326837"/>
    </source>
</evidence>
<protein>
    <submittedName>
        <fullName evidence="1">Uncharacterized protein</fullName>
    </submittedName>
</protein>